<dbReference type="CDD" id="cd09917">
    <property type="entry name" value="F-box_SF"/>
    <property type="match status" value="1"/>
</dbReference>
<evidence type="ECO:0000313" key="3">
    <source>
        <dbReference type="Proteomes" id="UP000016932"/>
    </source>
</evidence>
<evidence type="ECO:0000259" key="1">
    <source>
        <dbReference type="PROSITE" id="PS50181"/>
    </source>
</evidence>
<accession>N1QAL6</accession>
<gene>
    <name evidence="2" type="ORF">MYCFIDRAFT_169721</name>
</gene>
<dbReference type="EMBL" id="KB446555">
    <property type="protein sequence ID" value="EME88003.1"/>
    <property type="molecule type" value="Genomic_DNA"/>
</dbReference>
<dbReference type="PROSITE" id="PS50181">
    <property type="entry name" value="FBOX"/>
    <property type="match status" value="1"/>
</dbReference>
<sequence length="643" mass="70855">MAATALPLELQQQVFSFLDTKSFYCARKVCRWWHFASTEAVPLARQLRKLPILPPVHASDLHPAEIQALFGQAARDLMLGVKIDRAHDKPGTLSKALKLGFPCHPRVQATKNGDRTVTLNGRTIALFDTSGGQPEMLAQRTLNDLKETVGSGPWLKVQPNSYHELALSSDGRLLAVAQERTIQVYDLLAEPDSFTVNEYISSATGHYICGLDFEQDDHVLRVRLSGKGAVLYLGTPPAGKSRGDKAKMDHWKSRGGLKHTFLDSSLLQLPGEAAEELGQMARISGVQLLRPFENGWLIGMQKHGGGESSYYALGHVETTSAGVPGSVTELSRLESFLSSWNFTISAQSDDHGLGLWENMPSAHEHHPTYALSERGDFLALAERDKKRIRPCPLTQLFVYRLPIESELRKKLKLSQRAAEKSGNEVLASAQALGAAANMPRSGKHTIPRIPLCLSTILGDVTALSFSSADEEIFSQNLAASGFLIDEGTTFQRWVQGLRNLAGVRWLVIKDGYVAFMSELNRYHPDDRPDFLTAHMIIIVQCFLFSEARDADAGGRKTLPTTVSGMKQTGACTVCDSTTLRVIRRDERFGRRRGCVNTLVAKTRSSVTRDARLGYPDSPTLTVHSCWLFSHTALHVCLQLAANT</sequence>
<dbReference type="OrthoDB" id="5126814at2759"/>
<dbReference type="SUPFAM" id="SSF75011">
    <property type="entry name" value="3-carboxy-cis,cis-mucoante lactonizing enzyme"/>
    <property type="match status" value="1"/>
</dbReference>
<dbReference type="GeneID" id="19332401"/>
<dbReference type="Proteomes" id="UP000016932">
    <property type="component" value="Unassembled WGS sequence"/>
</dbReference>
<dbReference type="SUPFAM" id="SSF81383">
    <property type="entry name" value="F-box domain"/>
    <property type="match status" value="1"/>
</dbReference>
<dbReference type="HOGENOM" id="CLU_028550_0_0_1"/>
<proteinExistence type="predicted"/>
<dbReference type="InterPro" id="IPR036047">
    <property type="entry name" value="F-box-like_dom_sf"/>
</dbReference>
<dbReference type="Gene3D" id="1.20.1280.50">
    <property type="match status" value="1"/>
</dbReference>
<organism evidence="2 3">
    <name type="scientific">Pseudocercospora fijiensis (strain CIRAD86)</name>
    <name type="common">Black leaf streak disease fungus</name>
    <name type="synonym">Mycosphaerella fijiensis</name>
    <dbReference type="NCBI Taxonomy" id="383855"/>
    <lineage>
        <taxon>Eukaryota</taxon>
        <taxon>Fungi</taxon>
        <taxon>Dikarya</taxon>
        <taxon>Ascomycota</taxon>
        <taxon>Pezizomycotina</taxon>
        <taxon>Dothideomycetes</taxon>
        <taxon>Dothideomycetidae</taxon>
        <taxon>Mycosphaerellales</taxon>
        <taxon>Mycosphaerellaceae</taxon>
        <taxon>Pseudocercospora</taxon>
    </lineage>
</organism>
<reference evidence="2 3" key="1">
    <citation type="journal article" date="2012" name="PLoS Pathog.">
        <title>Diverse lifestyles and strategies of plant pathogenesis encoded in the genomes of eighteen Dothideomycetes fungi.</title>
        <authorList>
            <person name="Ohm R.A."/>
            <person name="Feau N."/>
            <person name="Henrissat B."/>
            <person name="Schoch C.L."/>
            <person name="Horwitz B.A."/>
            <person name="Barry K.W."/>
            <person name="Condon B.J."/>
            <person name="Copeland A.C."/>
            <person name="Dhillon B."/>
            <person name="Glaser F."/>
            <person name="Hesse C.N."/>
            <person name="Kosti I."/>
            <person name="LaButti K."/>
            <person name="Lindquist E.A."/>
            <person name="Lucas S."/>
            <person name="Salamov A.A."/>
            <person name="Bradshaw R.E."/>
            <person name="Ciuffetti L."/>
            <person name="Hamelin R.C."/>
            <person name="Kema G.H.J."/>
            <person name="Lawrence C."/>
            <person name="Scott J.A."/>
            <person name="Spatafora J.W."/>
            <person name="Turgeon B.G."/>
            <person name="de Wit P.J.G.M."/>
            <person name="Zhong S."/>
            <person name="Goodwin S.B."/>
            <person name="Grigoriev I.V."/>
        </authorList>
    </citation>
    <scope>NUCLEOTIDE SEQUENCE [LARGE SCALE GENOMIC DNA]</scope>
    <source>
        <strain evidence="2 3">CIRAD86</strain>
    </source>
</reference>
<feature type="domain" description="F-box" evidence="1">
    <location>
        <begin position="1"/>
        <end position="50"/>
    </location>
</feature>
<keyword evidence="3" id="KW-1185">Reference proteome</keyword>
<dbReference type="VEuPathDB" id="FungiDB:MYCFIDRAFT_169721"/>
<dbReference type="eggNOG" id="ENOG502T1HU">
    <property type="taxonomic scope" value="Eukaryota"/>
</dbReference>
<dbReference type="AlphaFoldDB" id="N1QAL6"/>
<dbReference type="Pfam" id="PF12937">
    <property type="entry name" value="F-box-like"/>
    <property type="match status" value="1"/>
</dbReference>
<dbReference type="InterPro" id="IPR001810">
    <property type="entry name" value="F-box_dom"/>
</dbReference>
<protein>
    <recommendedName>
        <fullName evidence="1">F-box domain-containing protein</fullName>
    </recommendedName>
</protein>
<evidence type="ECO:0000313" key="2">
    <source>
        <dbReference type="EMBL" id="EME88003.1"/>
    </source>
</evidence>
<dbReference type="RefSeq" id="XP_007921232.1">
    <property type="nucleotide sequence ID" value="XM_007923041.1"/>
</dbReference>
<name>N1QAL6_PSEFD</name>
<dbReference type="KEGG" id="pfj:MYCFIDRAFT_169721"/>